<evidence type="ECO:0000313" key="2">
    <source>
        <dbReference type="Proteomes" id="UP001438707"/>
    </source>
</evidence>
<name>A0AAW1QJQ3_9CHLO</name>
<comment type="caution">
    <text evidence="1">The sequence shown here is derived from an EMBL/GenBank/DDBJ whole genome shotgun (WGS) entry which is preliminary data.</text>
</comment>
<dbReference type="EMBL" id="JALJOS010000036">
    <property type="protein sequence ID" value="KAK9821662.1"/>
    <property type="molecule type" value="Genomic_DNA"/>
</dbReference>
<evidence type="ECO:0000313" key="1">
    <source>
        <dbReference type="EMBL" id="KAK9821662.1"/>
    </source>
</evidence>
<dbReference type="Proteomes" id="UP001438707">
    <property type="component" value="Unassembled WGS sequence"/>
</dbReference>
<sequence length="152" mass="17043">MLGYRASIEGSAFCKWLEPRAAGLESFSFPVDAVMLRNKTCLIQQLLMALPASLTQLRLQGLRPDLTYLMAAKDTSHLDSLPHLHHKFQVLQDTAPHLASLTRLSKLQKLSLPLHAPLDSLNLNSLGALKSLQNLHLEWRDQRTDWQGNIGI</sequence>
<keyword evidence="2" id="KW-1185">Reference proteome</keyword>
<protein>
    <submittedName>
        <fullName evidence="1">Uncharacterized protein</fullName>
    </submittedName>
</protein>
<proteinExistence type="predicted"/>
<accession>A0AAW1QJQ3</accession>
<organism evidence="1 2">
    <name type="scientific">Apatococcus lobatus</name>
    <dbReference type="NCBI Taxonomy" id="904363"/>
    <lineage>
        <taxon>Eukaryota</taxon>
        <taxon>Viridiplantae</taxon>
        <taxon>Chlorophyta</taxon>
        <taxon>core chlorophytes</taxon>
        <taxon>Trebouxiophyceae</taxon>
        <taxon>Chlorellales</taxon>
        <taxon>Chlorellaceae</taxon>
        <taxon>Apatococcus</taxon>
    </lineage>
</organism>
<dbReference type="AlphaFoldDB" id="A0AAW1QJQ3"/>
<gene>
    <name evidence="1" type="ORF">WJX74_005956</name>
</gene>
<reference evidence="1 2" key="1">
    <citation type="journal article" date="2024" name="Nat. Commun.">
        <title>Phylogenomics reveals the evolutionary origins of lichenization in chlorophyte algae.</title>
        <authorList>
            <person name="Puginier C."/>
            <person name="Libourel C."/>
            <person name="Otte J."/>
            <person name="Skaloud P."/>
            <person name="Haon M."/>
            <person name="Grisel S."/>
            <person name="Petersen M."/>
            <person name="Berrin J.G."/>
            <person name="Delaux P.M."/>
            <person name="Dal Grande F."/>
            <person name="Keller J."/>
        </authorList>
    </citation>
    <scope>NUCLEOTIDE SEQUENCE [LARGE SCALE GENOMIC DNA]</scope>
    <source>
        <strain evidence="1 2">SAG 2145</strain>
    </source>
</reference>